<reference evidence="1" key="1">
    <citation type="journal article" date="2014" name="Int. J. Syst. Evol. Microbiol.">
        <title>Complete genome sequence of Corynebacterium casei LMG S-19264T (=DSM 44701T), isolated from a smear-ripened cheese.</title>
        <authorList>
            <consortium name="US DOE Joint Genome Institute (JGI-PGF)"/>
            <person name="Walter F."/>
            <person name="Albersmeier A."/>
            <person name="Kalinowski J."/>
            <person name="Ruckert C."/>
        </authorList>
    </citation>
    <scope>NUCLEOTIDE SEQUENCE</scope>
    <source>
        <strain evidence="1">JCM 4391</strain>
    </source>
</reference>
<evidence type="ECO:0000313" key="2">
    <source>
        <dbReference type="Proteomes" id="UP000636661"/>
    </source>
</evidence>
<dbReference type="AlphaFoldDB" id="A0A918M6T1"/>
<dbReference type="RefSeq" id="WP_189554293.1">
    <property type="nucleotide sequence ID" value="NZ_BMTP01000020.1"/>
</dbReference>
<organism evidence="1 2">
    <name type="scientific">Streptomyces lavendofoliae</name>
    <dbReference type="NCBI Taxonomy" id="67314"/>
    <lineage>
        <taxon>Bacteria</taxon>
        <taxon>Bacillati</taxon>
        <taxon>Actinomycetota</taxon>
        <taxon>Actinomycetes</taxon>
        <taxon>Kitasatosporales</taxon>
        <taxon>Streptomycetaceae</taxon>
        <taxon>Streptomyces</taxon>
    </lineage>
</organism>
<dbReference type="EMBL" id="BMTP01000020">
    <property type="protein sequence ID" value="GGU62101.1"/>
    <property type="molecule type" value="Genomic_DNA"/>
</dbReference>
<proteinExistence type="predicted"/>
<reference evidence="1" key="2">
    <citation type="submission" date="2020-09" db="EMBL/GenBank/DDBJ databases">
        <authorList>
            <person name="Sun Q."/>
            <person name="Ohkuma M."/>
        </authorList>
    </citation>
    <scope>NUCLEOTIDE SEQUENCE</scope>
    <source>
        <strain evidence="1">JCM 4391</strain>
    </source>
</reference>
<comment type="caution">
    <text evidence="1">The sequence shown here is derived from an EMBL/GenBank/DDBJ whole genome shotgun (WGS) entry which is preliminary data.</text>
</comment>
<sequence length="123" mass="14155">MTDIPEPTVVPVRYLVSCLPEGHDDRWLFSIQVEYRGNGLWAVKLRSQTLGADGTWSFGLRWIESNREPDPSEVDAYDKAQAAWLAEHRFDHDTALRLAREHAPRLRYRGYTVADALRETSRG</sequence>
<name>A0A918M6T1_9ACTN</name>
<keyword evidence="2" id="KW-1185">Reference proteome</keyword>
<dbReference type="Proteomes" id="UP000636661">
    <property type="component" value="Unassembled WGS sequence"/>
</dbReference>
<evidence type="ECO:0000313" key="1">
    <source>
        <dbReference type="EMBL" id="GGU62101.1"/>
    </source>
</evidence>
<gene>
    <name evidence="1" type="ORF">GCM10010274_58590</name>
</gene>
<protein>
    <submittedName>
        <fullName evidence="1">Uncharacterized protein</fullName>
    </submittedName>
</protein>
<accession>A0A918M6T1</accession>